<dbReference type="Proteomes" id="UP000697127">
    <property type="component" value="Unassembled WGS sequence"/>
</dbReference>
<keyword evidence="1" id="KW-0812">Transmembrane</keyword>
<organism evidence="3 4">
    <name type="scientific">Pichia californica</name>
    <dbReference type="NCBI Taxonomy" id="460514"/>
    <lineage>
        <taxon>Eukaryota</taxon>
        <taxon>Fungi</taxon>
        <taxon>Dikarya</taxon>
        <taxon>Ascomycota</taxon>
        <taxon>Saccharomycotina</taxon>
        <taxon>Pichiomycetes</taxon>
        <taxon>Pichiales</taxon>
        <taxon>Pichiaceae</taxon>
        <taxon>Pichia</taxon>
    </lineage>
</organism>
<keyword evidence="1" id="KW-0472">Membrane</keyword>
<accession>A0A9P6WNS4</accession>
<evidence type="ECO:0000259" key="2">
    <source>
        <dbReference type="Pfam" id="PF00561"/>
    </source>
</evidence>
<dbReference type="PANTHER" id="PTHR12277">
    <property type="entry name" value="ALPHA/BETA HYDROLASE DOMAIN-CONTAINING PROTEIN"/>
    <property type="match status" value="1"/>
</dbReference>
<dbReference type="GO" id="GO:0016020">
    <property type="term" value="C:membrane"/>
    <property type="evidence" value="ECO:0007669"/>
    <property type="project" value="TreeGrafter"/>
</dbReference>
<dbReference type="InterPro" id="IPR000073">
    <property type="entry name" value="AB_hydrolase_1"/>
</dbReference>
<evidence type="ECO:0000313" key="3">
    <source>
        <dbReference type="EMBL" id="KAG0690341.1"/>
    </source>
</evidence>
<protein>
    <recommendedName>
        <fullName evidence="2">AB hydrolase-1 domain-containing protein</fullName>
    </recommendedName>
</protein>
<dbReference type="PANTHER" id="PTHR12277:SF81">
    <property type="entry name" value="PROTEIN ABHD13"/>
    <property type="match status" value="1"/>
</dbReference>
<feature type="transmembrane region" description="Helical" evidence="1">
    <location>
        <begin position="12"/>
        <end position="33"/>
    </location>
</feature>
<evidence type="ECO:0000313" key="4">
    <source>
        <dbReference type="Proteomes" id="UP000697127"/>
    </source>
</evidence>
<keyword evidence="4" id="KW-1185">Reference proteome</keyword>
<gene>
    <name evidence="3" type="ORF">C6P40_003159</name>
</gene>
<proteinExistence type="predicted"/>
<dbReference type="InterPro" id="IPR029058">
    <property type="entry name" value="AB_hydrolase_fold"/>
</dbReference>
<sequence>MSALLKIAQYFFTTGIKLVSSISIISLAALYIFQRKLVYPSSLNNARTLVDKPDKYNLPYEEITIVTDDNEKLQSYLLTHDSTDPNYANKTILILSPNAGNIGYFLPILHYIYQNLKYNVFIYSYRGYGSSTGSPSEYGLKKDADAVMRYISTNKQLSQSSIILYGRSLGGAVSIYIAAKYGHLISGIILENTFLSIPKVVPYIFPLLSPFSFICSEIWNSEEDVKKINPDIPCLFLSGTEDEIVPPKHMKVLYDTISESSDKDRTGVKIWRDFKANHNNTIVSPGYWDTWEQFAKELVVPIGK</sequence>
<feature type="domain" description="AB hydrolase-1" evidence="2">
    <location>
        <begin position="91"/>
        <end position="204"/>
    </location>
</feature>
<dbReference type="GO" id="GO:0008474">
    <property type="term" value="F:palmitoyl-(protein) hydrolase activity"/>
    <property type="evidence" value="ECO:0007669"/>
    <property type="project" value="TreeGrafter"/>
</dbReference>
<evidence type="ECO:0000256" key="1">
    <source>
        <dbReference type="SAM" id="Phobius"/>
    </source>
</evidence>
<comment type="caution">
    <text evidence="3">The sequence shown here is derived from an EMBL/GenBank/DDBJ whole genome shotgun (WGS) entry which is preliminary data.</text>
</comment>
<dbReference type="Gene3D" id="3.40.50.1820">
    <property type="entry name" value="alpha/beta hydrolase"/>
    <property type="match status" value="1"/>
</dbReference>
<dbReference type="AlphaFoldDB" id="A0A9P6WNS4"/>
<dbReference type="Pfam" id="PF00561">
    <property type="entry name" value="Abhydrolase_1"/>
    <property type="match status" value="1"/>
</dbReference>
<name>A0A9P6WNS4_9ASCO</name>
<dbReference type="EMBL" id="PUHW01000035">
    <property type="protein sequence ID" value="KAG0690341.1"/>
    <property type="molecule type" value="Genomic_DNA"/>
</dbReference>
<reference evidence="3" key="1">
    <citation type="submission" date="2020-11" db="EMBL/GenBank/DDBJ databases">
        <title>Kefir isolates.</title>
        <authorList>
            <person name="Marcisauskas S."/>
            <person name="Kim Y."/>
            <person name="Blasche S."/>
        </authorList>
    </citation>
    <scope>NUCLEOTIDE SEQUENCE</scope>
    <source>
        <strain evidence="3">Olga-1</strain>
    </source>
</reference>
<keyword evidence="1" id="KW-1133">Transmembrane helix</keyword>
<dbReference type="SUPFAM" id="SSF53474">
    <property type="entry name" value="alpha/beta-Hydrolases"/>
    <property type="match status" value="1"/>
</dbReference>